<organism evidence="5 7">
    <name type="scientific">Medicago truncatula</name>
    <name type="common">Barrel medic</name>
    <name type="synonym">Medicago tribuloides</name>
    <dbReference type="NCBI Taxonomy" id="3880"/>
    <lineage>
        <taxon>Eukaryota</taxon>
        <taxon>Viridiplantae</taxon>
        <taxon>Streptophyta</taxon>
        <taxon>Embryophyta</taxon>
        <taxon>Tracheophyta</taxon>
        <taxon>Spermatophyta</taxon>
        <taxon>Magnoliopsida</taxon>
        <taxon>eudicotyledons</taxon>
        <taxon>Gunneridae</taxon>
        <taxon>Pentapetalae</taxon>
        <taxon>rosids</taxon>
        <taxon>fabids</taxon>
        <taxon>Fabales</taxon>
        <taxon>Fabaceae</taxon>
        <taxon>Papilionoideae</taxon>
        <taxon>50 kb inversion clade</taxon>
        <taxon>NPAAA clade</taxon>
        <taxon>Hologalegina</taxon>
        <taxon>IRL clade</taxon>
        <taxon>Trifolieae</taxon>
        <taxon>Medicago</taxon>
    </lineage>
</organism>
<feature type="domain" description="AAA+ ATPase" evidence="4">
    <location>
        <begin position="173"/>
        <end position="319"/>
    </location>
</feature>
<keyword evidence="2" id="KW-0547">Nucleotide-binding</keyword>
<dbReference type="GO" id="GO:0016887">
    <property type="term" value="F:ATP hydrolysis activity"/>
    <property type="evidence" value="ECO:0007669"/>
    <property type="project" value="InterPro"/>
</dbReference>
<protein>
    <submittedName>
        <fullName evidence="5">AAA family ATPase</fullName>
    </submittedName>
</protein>
<dbReference type="STRING" id="3880.A0A072U8Z2"/>
<evidence type="ECO:0000313" key="7">
    <source>
        <dbReference type="Proteomes" id="UP000002051"/>
    </source>
</evidence>
<dbReference type="InterPro" id="IPR050130">
    <property type="entry name" value="ClpA_ClpB"/>
</dbReference>
<dbReference type="SUPFAM" id="SSF52540">
    <property type="entry name" value="P-loop containing nucleoside triphosphate hydrolases"/>
    <property type="match status" value="1"/>
</dbReference>
<dbReference type="EnsemblPlants" id="KEH26264">
    <property type="protein sequence ID" value="KEH26264"/>
    <property type="gene ID" value="MTR_6g048860"/>
</dbReference>
<sequence length="358" mass="40143">MVNSKPLRNTFLSLPSKISFLSHRDLKLHRRPPSCSHHRPPSSFTDEFRTVIHPSHPPPSRILIPSSFSPSSFTLHRSSFTVADPLNVIIQFHNCRSNFTNPFSSFAHAGEQVIRMVGEGGDNVGAGSSNSKMPTLEEYGTNLIKLAEEGKLDPVVGRQPQIERVTQILGRLTKNNPCLIGEPGVGKTAIAEGLAQRIANGDVPETIEGKQVITLDMGLLVAGSKYRGEFEERLNKLMEEIKQSDEIILFIDEVHTLIGAEQLKGDKFGKIFKEVDQNSGVNKMAVKAWNSMSNEDKQHYLDKAAKRKAKHEKLEKKGQKVEYCKRMQDLMKKEKENKFVECQQLGTKRIKAENKMEG</sequence>
<proteinExistence type="predicted"/>
<dbReference type="PANTHER" id="PTHR11638">
    <property type="entry name" value="ATP-DEPENDENT CLP PROTEASE"/>
    <property type="match status" value="1"/>
</dbReference>
<name>A0A072U8Z2_MEDTR</name>
<dbReference type="Gene3D" id="3.40.50.300">
    <property type="entry name" value="P-loop containing nucleotide triphosphate hydrolases"/>
    <property type="match status" value="1"/>
</dbReference>
<keyword evidence="3" id="KW-0067">ATP-binding</keyword>
<evidence type="ECO:0000256" key="2">
    <source>
        <dbReference type="ARBA" id="ARBA00022741"/>
    </source>
</evidence>
<dbReference type="InterPro" id="IPR027417">
    <property type="entry name" value="P-loop_NTPase"/>
</dbReference>
<dbReference type="GO" id="GO:0005524">
    <property type="term" value="F:ATP binding"/>
    <property type="evidence" value="ECO:0007669"/>
    <property type="project" value="UniProtKB-KW"/>
</dbReference>
<dbReference type="CDD" id="cd00009">
    <property type="entry name" value="AAA"/>
    <property type="match status" value="1"/>
</dbReference>
<dbReference type="PANTHER" id="PTHR11638:SF155">
    <property type="entry name" value="CHAPERONE PROTEIN CLPC1, CHLOROPLASTIC-LIKE"/>
    <property type="match status" value="1"/>
</dbReference>
<dbReference type="HOGENOM" id="CLU_774715_0_0_1"/>
<reference evidence="6" key="3">
    <citation type="submission" date="2015-04" db="UniProtKB">
        <authorList>
            <consortium name="EnsemblPlants"/>
        </authorList>
    </citation>
    <scope>IDENTIFICATION</scope>
    <source>
        <strain evidence="6">cv. Jemalong A17</strain>
    </source>
</reference>
<keyword evidence="7" id="KW-1185">Reference proteome</keyword>
<dbReference type="SUPFAM" id="SSF47095">
    <property type="entry name" value="HMG-box"/>
    <property type="match status" value="1"/>
</dbReference>
<evidence type="ECO:0000256" key="3">
    <source>
        <dbReference type="ARBA" id="ARBA00022840"/>
    </source>
</evidence>
<dbReference type="Proteomes" id="UP000002051">
    <property type="component" value="Chromosome 6"/>
</dbReference>
<dbReference type="InterPro" id="IPR003959">
    <property type="entry name" value="ATPase_AAA_core"/>
</dbReference>
<reference evidence="5 7" key="1">
    <citation type="journal article" date="2011" name="Nature">
        <title>The Medicago genome provides insight into the evolution of rhizobial symbioses.</title>
        <authorList>
            <person name="Young N.D."/>
            <person name="Debelle F."/>
            <person name="Oldroyd G.E."/>
            <person name="Geurts R."/>
            <person name="Cannon S.B."/>
            <person name="Udvardi M.K."/>
            <person name="Benedito V.A."/>
            <person name="Mayer K.F."/>
            <person name="Gouzy J."/>
            <person name="Schoof H."/>
            <person name="Van de Peer Y."/>
            <person name="Proost S."/>
            <person name="Cook D.R."/>
            <person name="Meyers B.C."/>
            <person name="Spannagl M."/>
            <person name="Cheung F."/>
            <person name="De Mita S."/>
            <person name="Krishnakumar V."/>
            <person name="Gundlach H."/>
            <person name="Zhou S."/>
            <person name="Mudge J."/>
            <person name="Bharti A.K."/>
            <person name="Murray J.D."/>
            <person name="Naoumkina M.A."/>
            <person name="Rosen B."/>
            <person name="Silverstein K.A."/>
            <person name="Tang H."/>
            <person name="Rombauts S."/>
            <person name="Zhao P.X."/>
            <person name="Zhou P."/>
            <person name="Barbe V."/>
            <person name="Bardou P."/>
            <person name="Bechner M."/>
            <person name="Bellec A."/>
            <person name="Berger A."/>
            <person name="Berges H."/>
            <person name="Bidwell S."/>
            <person name="Bisseling T."/>
            <person name="Choisne N."/>
            <person name="Couloux A."/>
            <person name="Denny R."/>
            <person name="Deshpande S."/>
            <person name="Dai X."/>
            <person name="Doyle J.J."/>
            <person name="Dudez A.M."/>
            <person name="Farmer A.D."/>
            <person name="Fouteau S."/>
            <person name="Franken C."/>
            <person name="Gibelin C."/>
            <person name="Gish J."/>
            <person name="Goldstein S."/>
            <person name="Gonzalez A.J."/>
            <person name="Green P.J."/>
            <person name="Hallab A."/>
            <person name="Hartog M."/>
            <person name="Hua A."/>
            <person name="Humphray S.J."/>
            <person name="Jeong D.H."/>
            <person name="Jing Y."/>
            <person name="Jocker A."/>
            <person name="Kenton S.M."/>
            <person name="Kim D.J."/>
            <person name="Klee K."/>
            <person name="Lai H."/>
            <person name="Lang C."/>
            <person name="Lin S."/>
            <person name="Macmil S.L."/>
            <person name="Magdelenat G."/>
            <person name="Matthews L."/>
            <person name="McCorrison J."/>
            <person name="Monaghan E.L."/>
            <person name="Mun J.H."/>
            <person name="Najar F.Z."/>
            <person name="Nicholson C."/>
            <person name="Noirot C."/>
            <person name="O'Bleness M."/>
            <person name="Paule C.R."/>
            <person name="Poulain J."/>
            <person name="Prion F."/>
            <person name="Qin B."/>
            <person name="Qu C."/>
            <person name="Retzel E.F."/>
            <person name="Riddle C."/>
            <person name="Sallet E."/>
            <person name="Samain S."/>
            <person name="Samson N."/>
            <person name="Sanders I."/>
            <person name="Saurat O."/>
            <person name="Scarpelli C."/>
            <person name="Schiex T."/>
            <person name="Segurens B."/>
            <person name="Severin A.J."/>
            <person name="Sherrier D.J."/>
            <person name="Shi R."/>
            <person name="Sims S."/>
            <person name="Singer S.R."/>
            <person name="Sinharoy S."/>
            <person name="Sterck L."/>
            <person name="Viollet A."/>
            <person name="Wang B.B."/>
            <person name="Wang K."/>
            <person name="Wang M."/>
            <person name="Wang X."/>
            <person name="Warfsmann J."/>
            <person name="Weissenbach J."/>
            <person name="White D.D."/>
            <person name="White J.D."/>
            <person name="Wiley G.B."/>
            <person name="Wincker P."/>
            <person name="Xing Y."/>
            <person name="Yang L."/>
            <person name="Yao Z."/>
            <person name="Ying F."/>
            <person name="Zhai J."/>
            <person name="Zhou L."/>
            <person name="Zuber A."/>
            <person name="Denarie J."/>
            <person name="Dixon R.A."/>
            <person name="May G.D."/>
            <person name="Schwartz D.C."/>
            <person name="Rogers J."/>
            <person name="Quetier F."/>
            <person name="Town C.D."/>
            <person name="Roe B.A."/>
        </authorList>
    </citation>
    <scope>NUCLEOTIDE SEQUENCE [LARGE SCALE GENOMIC DNA]</scope>
    <source>
        <strain evidence="5">A17</strain>
        <strain evidence="6 7">cv. Jemalong A17</strain>
    </source>
</reference>
<evidence type="ECO:0000313" key="5">
    <source>
        <dbReference type="EMBL" id="KEH26264.1"/>
    </source>
</evidence>
<evidence type="ECO:0000259" key="4">
    <source>
        <dbReference type="SMART" id="SM00382"/>
    </source>
</evidence>
<dbReference type="InterPro" id="IPR036910">
    <property type="entry name" value="HMG_box_dom_sf"/>
</dbReference>
<accession>A0A072U8Z2</accession>
<dbReference type="AlphaFoldDB" id="A0A072U8Z2"/>
<evidence type="ECO:0000313" key="6">
    <source>
        <dbReference type="EnsemblPlants" id="KEH26264"/>
    </source>
</evidence>
<dbReference type="EMBL" id="CM001222">
    <property type="protein sequence ID" value="KEH26264.1"/>
    <property type="molecule type" value="Genomic_DNA"/>
</dbReference>
<evidence type="ECO:0000256" key="1">
    <source>
        <dbReference type="ARBA" id="ARBA00022737"/>
    </source>
</evidence>
<keyword evidence="1" id="KW-0677">Repeat</keyword>
<gene>
    <name evidence="5" type="ordered locus">MTR_6g048860</name>
</gene>
<dbReference type="Pfam" id="PF00004">
    <property type="entry name" value="AAA"/>
    <property type="match status" value="1"/>
</dbReference>
<dbReference type="InterPro" id="IPR003593">
    <property type="entry name" value="AAA+_ATPase"/>
</dbReference>
<dbReference type="SMART" id="SM00382">
    <property type="entry name" value="AAA"/>
    <property type="match status" value="1"/>
</dbReference>
<reference evidence="5 7" key="2">
    <citation type="journal article" date="2014" name="BMC Genomics">
        <title>An improved genome release (version Mt4.0) for the model legume Medicago truncatula.</title>
        <authorList>
            <person name="Tang H."/>
            <person name="Krishnakumar V."/>
            <person name="Bidwell S."/>
            <person name="Rosen B."/>
            <person name="Chan A."/>
            <person name="Zhou S."/>
            <person name="Gentzbittel L."/>
            <person name="Childs K.L."/>
            <person name="Yandell M."/>
            <person name="Gundlach H."/>
            <person name="Mayer K.F."/>
            <person name="Schwartz D.C."/>
            <person name="Town C.D."/>
        </authorList>
    </citation>
    <scope>GENOME REANNOTATION</scope>
    <source>
        <strain evidence="5">A17</strain>
        <strain evidence="6 7">cv. Jemalong A17</strain>
    </source>
</reference>